<accession>A0ABR5Q1X4</accession>
<proteinExistence type="predicted"/>
<sequence length="169" mass="18959">MSETLGGGALIEVAEIREKFDELSRPTLESGRFPELATFTQHGTTTTLDHVVAVAYASLFVALSSDAHVNEHDLVRGALLHDYYLYDWHDHSTAPDKWHGFTHPRHALNNALVDFPDLSPIERDIILHHMFPLVPFPPRSKEAWIVSLCDKLCSSAETCLGNPYVRSAR</sequence>
<gene>
    <name evidence="1" type="ORF">IV60_GL000466</name>
</gene>
<reference evidence="1 2" key="1">
    <citation type="journal article" date="2015" name="Genome Announc.">
        <title>Expanding the biotechnology potential of lactobacilli through comparative genomics of 213 strains and associated genera.</title>
        <authorList>
            <person name="Sun Z."/>
            <person name="Harris H.M."/>
            <person name="McCann A."/>
            <person name="Guo C."/>
            <person name="Argimon S."/>
            <person name="Zhang W."/>
            <person name="Yang X."/>
            <person name="Jeffery I.B."/>
            <person name="Cooney J.C."/>
            <person name="Kagawa T.F."/>
            <person name="Liu W."/>
            <person name="Song Y."/>
            <person name="Salvetti E."/>
            <person name="Wrobel A."/>
            <person name="Rasinkangas P."/>
            <person name="Parkhill J."/>
            <person name="Rea M.C."/>
            <person name="O'Sullivan O."/>
            <person name="Ritari J."/>
            <person name="Douillard F.P."/>
            <person name="Paul Ross R."/>
            <person name="Yang R."/>
            <person name="Briner A.E."/>
            <person name="Felis G.E."/>
            <person name="de Vos W.M."/>
            <person name="Barrangou R."/>
            <person name="Klaenhammer T.R."/>
            <person name="Caufield P.W."/>
            <person name="Cui Y."/>
            <person name="Zhang H."/>
            <person name="O'Toole P.W."/>
        </authorList>
    </citation>
    <scope>NUCLEOTIDE SEQUENCE [LARGE SCALE GENOMIC DNA]</scope>
    <source>
        <strain evidence="1 2">DSM 7090</strain>
    </source>
</reference>
<dbReference type="EMBL" id="JQCP01000001">
    <property type="protein sequence ID" value="KRO03283.1"/>
    <property type="molecule type" value="Genomic_DNA"/>
</dbReference>
<dbReference type="RefSeq" id="WP_003148647.1">
    <property type="nucleotide sequence ID" value="NZ_JQCP01000001.1"/>
</dbReference>
<evidence type="ECO:0000313" key="2">
    <source>
        <dbReference type="Proteomes" id="UP000051927"/>
    </source>
</evidence>
<dbReference type="Gene3D" id="1.10.3210.10">
    <property type="entry name" value="Hypothetical protein af1432"/>
    <property type="match status" value="1"/>
</dbReference>
<comment type="caution">
    <text evidence="1">The sequence shown here is derived from an EMBL/GenBank/DDBJ whole genome shotgun (WGS) entry which is preliminary data.</text>
</comment>
<organism evidence="1 2">
    <name type="scientific">Lancefieldella rimae</name>
    <dbReference type="NCBI Taxonomy" id="1383"/>
    <lineage>
        <taxon>Bacteria</taxon>
        <taxon>Bacillati</taxon>
        <taxon>Actinomycetota</taxon>
        <taxon>Coriobacteriia</taxon>
        <taxon>Coriobacteriales</taxon>
        <taxon>Atopobiaceae</taxon>
        <taxon>Lancefieldella</taxon>
    </lineage>
</organism>
<dbReference type="Proteomes" id="UP000051927">
    <property type="component" value="Unassembled WGS sequence"/>
</dbReference>
<dbReference type="GeneID" id="84903877"/>
<protein>
    <submittedName>
        <fullName evidence="1">Metal dependent phosphohydrolase</fullName>
    </submittedName>
</protein>
<name>A0ABR5Q1X4_9ACTN</name>
<evidence type="ECO:0000313" key="1">
    <source>
        <dbReference type="EMBL" id="KRO03283.1"/>
    </source>
</evidence>
<dbReference type="SUPFAM" id="SSF109604">
    <property type="entry name" value="HD-domain/PDEase-like"/>
    <property type="match status" value="1"/>
</dbReference>
<keyword evidence="2" id="KW-1185">Reference proteome</keyword>